<accession>A0A5B9P202</accession>
<dbReference type="EMBL" id="CP042912">
    <property type="protein sequence ID" value="QEG20537.1"/>
    <property type="molecule type" value="Genomic_DNA"/>
</dbReference>
<gene>
    <name evidence="2" type="ORF">MFFC18_03860</name>
</gene>
<keyword evidence="3" id="KW-1185">Reference proteome</keyword>
<reference evidence="2 3" key="1">
    <citation type="submission" date="2019-08" db="EMBL/GenBank/DDBJ databases">
        <title>Deep-cultivation of Planctomycetes and their phenomic and genomic characterization uncovers novel biology.</title>
        <authorList>
            <person name="Wiegand S."/>
            <person name="Jogler M."/>
            <person name="Boedeker C."/>
            <person name="Pinto D."/>
            <person name="Vollmers J."/>
            <person name="Rivas-Marin E."/>
            <person name="Kohn T."/>
            <person name="Peeters S.H."/>
            <person name="Heuer A."/>
            <person name="Rast P."/>
            <person name="Oberbeckmann S."/>
            <person name="Bunk B."/>
            <person name="Jeske O."/>
            <person name="Meyerdierks A."/>
            <person name="Storesund J.E."/>
            <person name="Kallscheuer N."/>
            <person name="Luecker S."/>
            <person name="Lage O.M."/>
            <person name="Pohl T."/>
            <person name="Merkel B.J."/>
            <person name="Hornburger P."/>
            <person name="Mueller R.-W."/>
            <person name="Bruemmer F."/>
            <person name="Labrenz M."/>
            <person name="Spormann A.M."/>
            <person name="Op den Camp H."/>
            <person name="Overmann J."/>
            <person name="Amann R."/>
            <person name="Jetten M.S.M."/>
            <person name="Mascher T."/>
            <person name="Medema M.H."/>
            <person name="Devos D.P."/>
            <person name="Kaster A.-K."/>
            <person name="Ovreas L."/>
            <person name="Rohde M."/>
            <person name="Galperin M.Y."/>
            <person name="Jogler C."/>
        </authorList>
    </citation>
    <scope>NUCLEOTIDE SEQUENCE [LARGE SCALE GENOMIC DNA]</scope>
    <source>
        <strain evidence="2 3">FC18</strain>
    </source>
</reference>
<evidence type="ECO:0000313" key="2">
    <source>
        <dbReference type="EMBL" id="QEG20537.1"/>
    </source>
</evidence>
<proteinExistence type="predicted"/>
<dbReference type="Proteomes" id="UP000322214">
    <property type="component" value="Chromosome"/>
</dbReference>
<evidence type="ECO:0000313" key="3">
    <source>
        <dbReference type="Proteomes" id="UP000322214"/>
    </source>
</evidence>
<evidence type="ECO:0000256" key="1">
    <source>
        <dbReference type="SAM" id="SignalP"/>
    </source>
</evidence>
<feature type="chain" id="PRO_5022825769" evidence="1">
    <location>
        <begin position="28"/>
        <end position="547"/>
    </location>
</feature>
<sequence length="547" mass="59523" precursor="true">MKTVCKSIFTSCLAGMFTLVAVATSYAQSVPEPAVVISLAPVKEQMNDVNYLVDASGFGQAKFLIKSQIKYITNGIDTKRPAGVLLYFEGDNPQPRTVIFLPVKDFDELLDTVSNVAEVDDEDDVIKILPSNGETLYAVEKGDHVFITMDEESLSELPEDPQSMLGDMPSKYNLAAHVYGGRVPDELRQKAVDLIKDGYLDSLQNMGTDPDQIDQQIADFEEQIKAIKDIDEIVFGMVADEESHKMAMEFTVTGKPGSKVAKSYAGFANADPTRFAGFMNDAAALDYNMCFNVDTTDADKIGPQMDTMIESMMTELDNDGEFDDEEMDTIRSAAVQIAEVVEATFKEGRIDSGGQLLMGENDFNFVAGGQVADPKKVESAAKELIGLVGERAADAFKVNLDFASHNGVTMHEIIVNIPEDEEELQDFVGSELVLLLGIGDKDVYLAAGKNPMDTLKAAMDGTGVAPEFPVIYNLRITPILEFAASTTGQPMLDGMVDKLKEVGRDKMTVYSKAIENGLFTRMEMEDGALSLIQEAMKGMQGGGGAEF</sequence>
<feature type="signal peptide" evidence="1">
    <location>
        <begin position="1"/>
        <end position="27"/>
    </location>
</feature>
<dbReference type="AlphaFoldDB" id="A0A5B9P202"/>
<protein>
    <submittedName>
        <fullName evidence="2">Uncharacterized protein</fullName>
    </submittedName>
</protein>
<keyword evidence="1" id="KW-0732">Signal</keyword>
<name>A0A5B9P202_9BACT</name>
<organism evidence="2 3">
    <name type="scientific">Mariniblastus fucicola</name>
    <dbReference type="NCBI Taxonomy" id="980251"/>
    <lineage>
        <taxon>Bacteria</taxon>
        <taxon>Pseudomonadati</taxon>
        <taxon>Planctomycetota</taxon>
        <taxon>Planctomycetia</taxon>
        <taxon>Pirellulales</taxon>
        <taxon>Pirellulaceae</taxon>
        <taxon>Mariniblastus</taxon>
    </lineage>
</organism>
<dbReference type="KEGG" id="mff:MFFC18_03860"/>